<feature type="binding site" evidence="8">
    <location>
        <position position="102"/>
    </location>
    <ligand>
        <name>S-adenosyl-L-methionine</name>
        <dbReference type="ChEBI" id="CHEBI:59789"/>
    </ligand>
</feature>
<dbReference type="GO" id="GO:0008616">
    <property type="term" value="P:tRNA queuosine(34) biosynthetic process"/>
    <property type="evidence" value="ECO:0007669"/>
    <property type="project" value="UniProtKB-UniRule"/>
</dbReference>
<sequence length="251" mass="28102">MTEKHMTGNNTINLVEVFSSIQGEGLYVGCRQLFVRLAGCNLACSYCDTQDSKIMPQQAKFEQFPGKRNFRAVNNPLNIEKLAEHLNCLLRLPHHSVSITGGEPLCQPVAISQLLPLLKAPIYLETNGTLTDNLALILPYIRIISMDIKLPSSTGKSYWQEHSSFLEIAKQREVFVKIVITSATMQSEMEQAVDLIASIDYSIPLVLQPVTPYNGYEAISPDDMLFFQEKALSKLADVRVIPQTHKFIGQM</sequence>
<comment type="subunit">
    <text evidence="8">Homodimer.</text>
</comment>
<keyword evidence="2 8" id="KW-0949">S-adenosyl-L-methionine</keyword>
<evidence type="ECO:0000256" key="4">
    <source>
        <dbReference type="ARBA" id="ARBA00022842"/>
    </source>
</evidence>
<evidence type="ECO:0000256" key="8">
    <source>
        <dbReference type="HAMAP-Rule" id="MF_00917"/>
    </source>
</evidence>
<evidence type="ECO:0000256" key="6">
    <source>
        <dbReference type="ARBA" id="ARBA00023014"/>
    </source>
</evidence>
<feature type="binding site" evidence="8">
    <location>
        <position position="47"/>
    </location>
    <ligand>
        <name>[4Fe-4S] cluster</name>
        <dbReference type="ChEBI" id="CHEBI:49883"/>
        <note>4Fe-4S-S-AdoMet</note>
    </ligand>
</feature>
<dbReference type="SFLD" id="SFLDS00029">
    <property type="entry name" value="Radical_SAM"/>
    <property type="match status" value="1"/>
</dbReference>
<dbReference type="InterPro" id="IPR058240">
    <property type="entry name" value="rSAM_sf"/>
</dbReference>
<evidence type="ECO:0000256" key="3">
    <source>
        <dbReference type="ARBA" id="ARBA00022723"/>
    </source>
</evidence>
<feature type="binding site" evidence="8">
    <location>
        <begin position="46"/>
        <end position="48"/>
    </location>
    <ligand>
        <name>S-adenosyl-L-methionine</name>
        <dbReference type="ChEBI" id="CHEBI:59789"/>
    </ligand>
</feature>
<gene>
    <name evidence="8 10" type="primary">queE</name>
    <name evidence="10" type="ORF">MAMMFC1_03772</name>
</gene>
<name>A0A348APR5_9FIRM</name>
<comment type="cofactor">
    <cofactor evidence="8">
        <name>[4Fe-4S] cluster</name>
        <dbReference type="ChEBI" id="CHEBI:49883"/>
    </cofactor>
    <text evidence="8">Binds 1 [4Fe-4S] cluster. The cluster is coordinated with 3 cysteines and an exchangeable S-adenosyl-L-methionine.</text>
</comment>
<dbReference type="InterPro" id="IPR024924">
    <property type="entry name" value="7-CO-7-deazaguanine_synth-like"/>
</dbReference>
<organism evidence="10 11">
    <name type="scientific">Methylomusa anaerophila</name>
    <dbReference type="NCBI Taxonomy" id="1930071"/>
    <lineage>
        <taxon>Bacteria</taxon>
        <taxon>Bacillati</taxon>
        <taxon>Bacillota</taxon>
        <taxon>Negativicutes</taxon>
        <taxon>Selenomonadales</taxon>
        <taxon>Sporomusaceae</taxon>
        <taxon>Methylomusa</taxon>
    </lineage>
</organism>
<evidence type="ECO:0000259" key="9">
    <source>
        <dbReference type="PROSITE" id="PS51918"/>
    </source>
</evidence>
<feature type="domain" description="Radical SAM core" evidence="9">
    <location>
        <begin position="27"/>
        <end position="251"/>
    </location>
</feature>
<reference evidence="10 11" key="1">
    <citation type="journal article" date="2018" name="Int. J. Syst. Evol. Microbiol.">
        <title>Methylomusa anaerophila gen. nov., sp. nov., an anaerobic methanol-utilizing bacterium isolated from a microbial fuel cell.</title>
        <authorList>
            <person name="Amano N."/>
            <person name="Yamamuro A."/>
            <person name="Miyahara M."/>
            <person name="Kouzuma A."/>
            <person name="Abe T."/>
            <person name="Watanabe K."/>
        </authorList>
    </citation>
    <scope>NUCLEOTIDE SEQUENCE [LARGE SCALE GENOMIC DNA]</scope>
    <source>
        <strain evidence="10 11">MMFC1</strain>
    </source>
</reference>
<comment type="cofactor">
    <cofactor evidence="8">
        <name>S-adenosyl-L-methionine</name>
        <dbReference type="ChEBI" id="CHEBI:59789"/>
    </cofactor>
    <text evidence="8">Binds 1 S-adenosyl-L-methionine per subunit.</text>
</comment>
<keyword evidence="11" id="KW-1185">Reference proteome</keyword>
<accession>A0A348APR5</accession>
<dbReference type="GO" id="GO:0016840">
    <property type="term" value="F:carbon-nitrogen lyase activity"/>
    <property type="evidence" value="ECO:0007669"/>
    <property type="project" value="UniProtKB-UniRule"/>
</dbReference>
<dbReference type="PIRSF" id="PIRSF000370">
    <property type="entry name" value="QueE"/>
    <property type="match status" value="1"/>
</dbReference>
<dbReference type="CDD" id="cd01335">
    <property type="entry name" value="Radical_SAM"/>
    <property type="match status" value="1"/>
</dbReference>
<dbReference type="KEGG" id="mana:MAMMFC1_03772"/>
<dbReference type="GO" id="GO:0000287">
    <property type="term" value="F:magnesium ion binding"/>
    <property type="evidence" value="ECO:0007669"/>
    <property type="project" value="UniProtKB-UniRule"/>
</dbReference>
<feature type="binding site" evidence="8">
    <location>
        <position position="49"/>
    </location>
    <ligand>
        <name>Mg(2+)</name>
        <dbReference type="ChEBI" id="CHEBI:18420"/>
    </ligand>
</feature>
<comment type="cofactor">
    <cofactor evidence="8">
        <name>Mg(2+)</name>
        <dbReference type="ChEBI" id="CHEBI:18420"/>
    </cofactor>
</comment>
<evidence type="ECO:0000256" key="2">
    <source>
        <dbReference type="ARBA" id="ARBA00022691"/>
    </source>
</evidence>
<dbReference type="PANTHER" id="PTHR42836:SF1">
    <property type="entry name" value="7-CARBOXY-7-DEAZAGUANINE SYNTHASE"/>
    <property type="match status" value="1"/>
</dbReference>
<evidence type="ECO:0000313" key="10">
    <source>
        <dbReference type="EMBL" id="BBB93063.1"/>
    </source>
</evidence>
<evidence type="ECO:0000256" key="1">
    <source>
        <dbReference type="ARBA" id="ARBA00022485"/>
    </source>
</evidence>
<evidence type="ECO:0000256" key="7">
    <source>
        <dbReference type="ARBA" id="ARBA00023239"/>
    </source>
</evidence>
<comment type="pathway">
    <text evidence="8">Purine metabolism; 7-cyano-7-deazaguanine biosynthesis.</text>
</comment>
<comment type="caution">
    <text evidence="8">Lacks conserved residue(s) required for the propagation of feature annotation.</text>
</comment>
<evidence type="ECO:0000256" key="5">
    <source>
        <dbReference type="ARBA" id="ARBA00023004"/>
    </source>
</evidence>
<dbReference type="Pfam" id="PF04055">
    <property type="entry name" value="Radical_SAM"/>
    <property type="match status" value="1"/>
</dbReference>
<dbReference type="UniPathway" id="UPA00391"/>
<dbReference type="PROSITE" id="PS51918">
    <property type="entry name" value="RADICAL_SAM"/>
    <property type="match status" value="1"/>
</dbReference>
<feature type="binding site" evidence="8">
    <location>
        <position position="40"/>
    </location>
    <ligand>
        <name>[4Fe-4S] cluster</name>
        <dbReference type="ChEBI" id="CHEBI:49883"/>
        <note>4Fe-4S-S-AdoMet</note>
    </ligand>
</feature>
<keyword evidence="1 8" id="KW-0004">4Fe-4S</keyword>
<keyword evidence="8" id="KW-0671">Queuosine biosynthesis</keyword>
<dbReference type="RefSeq" id="WP_232035534.1">
    <property type="nucleotide sequence ID" value="NZ_AP018449.1"/>
</dbReference>
<dbReference type="InterPro" id="IPR013785">
    <property type="entry name" value="Aldolase_TIM"/>
</dbReference>
<dbReference type="EC" id="4.3.99.3" evidence="8"/>
<comment type="similarity">
    <text evidence="8">Belongs to the radical SAM superfamily. 7-carboxy-7-deazaguanine synthase family.</text>
</comment>
<keyword evidence="6 8" id="KW-0411">Iron-sulfur</keyword>
<keyword evidence="3 8" id="KW-0479">Metal-binding</keyword>
<dbReference type="PANTHER" id="PTHR42836">
    <property type="entry name" value="7-CARBOXY-7-DEAZAGUANINE SYNTHASE"/>
    <property type="match status" value="1"/>
</dbReference>
<dbReference type="SUPFAM" id="SSF102114">
    <property type="entry name" value="Radical SAM enzymes"/>
    <property type="match status" value="1"/>
</dbReference>
<protein>
    <recommendedName>
        <fullName evidence="8">7-carboxy-7-deazaguanine synthase</fullName>
        <shortName evidence="8">CDG synthase</shortName>
        <ecNumber evidence="8">4.3.99.3</ecNumber>
    </recommendedName>
    <alternativeName>
        <fullName evidence="8">Queuosine biosynthesis protein QueE</fullName>
    </alternativeName>
</protein>
<keyword evidence="5 8" id="KW-0408">Iron</keyword>
<dbReference type="Proteomes" id="UP000276437">
    <property type="component" value="Chromosome"/>
</dbReference>
<dbReference type="GO" id="GO:0051539">
    <property type="term" value="F:4 iron, 4 sulfur cluster binding"/>
    <property type="evidence" value="ECO:0007669"/>
    <property type="project" value="UniProtKB-UniRule"/>
</dbReference>
<keyword evidence="7 8" id="KW-0456">Lyase</keyword>
<dbReference type="Gene3D" id="3.20.20.70">
    <property type="entry name" value="Aldolase class I"/>
    <property type="match status" value="1"/>
</dbReference>
<proteinExistence type="inferred from homology"/>
<comment type="function">
    <text evidence="8">Catalyzes the complex heterocyclic radical-mediated conversion of 6-carboxy-5,6,7,8-tetrahydropterin (CPH4) to 7-carboxy-7-deazaguanine (CDG), a step common to the biosynthetic pathways of all 7-deazapurine-containing compounds.</text>
</comment>
<dbReference type="EMBL" id="AP018449">
    <property type="protein sequence ID" value="BBB93063.1"/>
    <property type="molecule type" value="Genomic_DNA"/>
</dbReference>
<dbReference type="GO" id="GO:1904047">
    <property type="term" value="F:S-adenosyl-L-methionine binding"/>
    <property type="evidence" value="ECO:0007669"/>
    <property type="project" value="UniProtKB-UniRule"/>
</dbReference>
<feature type="binding site" evidence="8">
    <location>
        <position position="36"/>
    </location>
    <ligand>
        <name>substrate</name>
    </ligand>
</feature>
<feature type="binding site" evidence="8">
    <location>
        <position position="100"/>
    </location>
    <ligand>
        <name>substrate</name>
    </ligand>
</feature>
<dbReference type="InterPro" id="IPR007197">
    <property type="entry name" value="rSAM"/>
</dbReference>
<comment type="catalytic activity">
    <reaction evidence="8">
        <text>6-carboxy-5,6,7,8-tetrahydropterin + H(+) = 7-carboxy-7-carbaguanine + NH4(+)</text>
        <dbReference type="Rhea" id="RHEA:27974"/>
        <dbReference type="ChEBI" id="CHEBI:15378"/>
        <dbReference type="ChEBI" id="CHEBI:28938"/>
        <dbReference type="ChEBI" id="CHEBI:61032"/>
        <dbReference type="ChEBI" id="CHEBI:61036"/>
        <dbReference type="EC" id="4.3.99.3"/>
    </reaction>
</comment>
<dbReference type="HAMAP" id="MF_00917">
    <property type="entry name" value="QueE"/>
    <property type="match status" value="1"/>
</dbReference>
<dbReference type="AlphaFoldDB" id="A0A348APR5"/>
<keyword evidence="4 8" id="KW-0460">Magnesium</keyword>
<feature type="binding site" evidence="8">
    <location>
        <position position="44"/>
    </location>
    <ligand>
        <name>[4Fe-4S] cluster</name>
        <dbReference type="ChEBI" id="CHEBI:49883"/>
        <note>4Fe-4S-S-AdoMet</note>
    </ligand>
</feature>
<feature type="binding site" evidence="8">
    <location>
        <begin position="21"/>
        <end position="23"/>
    </location>
    <ligand>
        <name>substrate</name>
    </ligand>
</feature>
<evidence type="ECO:0000313" key="11">
    <source>
        <dbReference type="Proteomes" id="UP000276437"/>
    </source>
</evidence>